<dbReference type="EMBL" id="BMAT01005044">
    <property type="protein sequence ID" value="GFR86012.1"/>
    <property type="molecule type" value="Genomic_DNA"/>
</dbReference>
<proteinExistence type="predicted"/>
<evidence type="ECO:0000313" key="2">
    <source>
        <dbReference type="Proteomes" id="UP000762676"/>
    </source>
</evidence>
<keyword evidence="2" id="KW-1185">Reference proteome</keyword>
<name>A0AAV4GKQ9_9GAST</name>
<dbReference type="Proteomes" id="UP000762676">
    <property type="component" value="Unassembled WGS sequence"/>
</dbReference>
<dbReference type="AlphaFoldDB" id="A0AAV4GKQ9"/>
<sequence>MHTLSYSIIHIVSTMNLSLSFSQLHFTHPYHIRRPRTHASQQTSKQAMMTLDSSLLQVKSNVPAAGESTNDPSYVIGSTGRKHGALVQIDTISDIS</sequence>
<organism evidence="1 2">
    <name type="scientific">Elysia marginata</name>
    <dbReference type="NCBI Taxonomy" id="1093978"/>
    <lineage>
        <taxon>Eukaryota</taxon>
        <taxon>Metazoa</taxon>
        <taxon>Spiralia</taxon>
        <taxon>Lophotrochozoa</taxon>
        <taxon>Mollusca</taxon>
        <taxon>Gastropoda</taxon>
        <taxon>Heterobranchia</taxon>
        <taxon>Euthyneura</taxon>
        <taxon>Panpulmonata</taxon>
        <taxon>Sacoglossa</taxon>
        <taxon>Placobranchoidea</taxon>
        <taxon>Plakobranchidae</taxon>
        <taxon>Elysia</taxon>
    </lineage>
</organism>
<evidence type="ECO:0000313" key="1">
    <source>
        <dbReference type="EMBL" id="GFR86012.1"/>
    </source>
</evidence>
<protein>
    <submittedName>
        <fullName evidence="1">Uncharacterized protein</fullName>
    </submittedName>
</protein>
<accession>A0AAV4GKQ9</accession>
<gene>
    <name evidence="1" type="ORF">ElyMa_002455400</name>
</gene>
<reference evidence="1 2" key="1">
    <citation type="journal article" date="2021" name="Elife">
        <title>Chloroplast acquisition without the gene transfer in kleptoplastic sea slugs, Plakobranchus ocellatus.</title>
        <authorList>
            <person name="Maeda T."/>
            <person name="Takahashi S."/>
            <person name="Yoshida T."/>
            <person name="Shimamura S."/>
            <person name="Takaki Y."/>
            <person name="Nagai Y."/>
            <person name="Toyoda A."/>
            <person name="Suzuki Y."/>
            <person name="Arimoto A."/>
            <person name="Ishii H."/>
            <person name="Satoh N."/>
            <person name="Nishiyama T."/>
            <person name="Hasebe M."/>
            <person name="Maruyama T."/>
            <person name="Minagawa J."/>
            <person name="Obokata J."/>
            <person name="Shigenobu S."/>
        </authorList>
    </citation>
    <scope>NUCLEOTIDE SEQUENCE [LARGE SCALE GENOMIC DNA]</scope>
</reference>
<comment type="caution">
    <text evidence="1">The sequence shown here is derived from an EMBL/GenBank/DDBJ whole genome shotgun (WGS) entry which is preliminary data.</text>
</comment>